<dbReference type="GO" id="GO:0004527">
    <property type="term" value="F:exonuclease activity"/>
    <property type="evidence" value="ECO:0007669"/>
    <property type="project" value="UniProtKB-KW"/>
</dbReference>
<evidence type="ECO:0000313" key="7">
    <source>
        <dbReference type="Proteomes" id="UP000051992"/>
    </source>
</evidence>
<protein>
    <recommendedName>
        <fullName evidence="3">Nuclease SbcCD subunit C</fullName>
    </recommendedName>
</protein>
<dbReference type="Proteomes" id="UP000051992">
    <property type="component" value="Unassembled WGS sequence"/>
</dbReference>
<evidence type="ECO:0000259" key="5">
    <source>
        <dbReference type="Pfam" id="PF13476"/>
    </source>
</evidence>
<reference evidence="6 7" key="1">
    <citation type="journal article" date="2015" name="Genome Announc.">
        <title>Expanding the biotechnology potential of lactobacilli through comparative genomics of 213 strains and associated genera.</title>
        <authorList>
            <person name="Sun Z."/>
            <person name="Harris H.M."/>
            <person name="McCann A."/>
            <person name="Guo C."/>
            <person name="Argimon S."/>
            <person name="Zhang W."/>
            <person name="Yang X."/>
            <person name="Jeffery I.B."/>
            <person name="Cooney J.C."/>
            <person name="Kagawa T.F."/>
            <person name="Liu W."/>
            <person name="Song Y."/>
            <person name="Salvetti E."/>
            <person name="Wrobel A."/>
            <person name="Rasinkangas P."/>
            <person name="Parkhill J."/>
            <person name="Rea M.C."/>
            <person name="O'Sullivan O."/>
            <person name="Ritari J."/>
            <person name="Douillard F.P."/>
            <person name="Paul Ross R."/>
            <person name="Yang R."/>
            <person name="Briner A.E."/>
            <person name="Felis G.E."/>
            <person name="de Vos W.M."/>
            <person name="Barrangou R."/>
            <person name="Klaenhammer T.R."/>
            <person name="Caufield P.W."/>
            <person name="Cui Y."/>
            <person name="Zhang H."/>
            <person name="O'Toole P.W."/>
        </authorList>
    </citation>
    <scope>NUCLEOTIDE SEQUENCE [LARGE SCALE GENOMIC DNA]</scope>
    <source>
        <strain evidence="6 7">DSM 20410</strain>
    </source>
</reference>
<evidence type="ECO:0000256" key="3">
    <source>
        <dbReference type="ARBA" id="ARBA00013368"/>
    </source>
</evidence>
<gene>
    <name evidence="6" type="ORF">IV50_GL000314</name>
</gene>
<feature type="coiled-coil region" evidence="4">
    <location>
        <begin position="549"/>
        <end position="713"/>
    </location>
</feature>
<dbReference type="Pfam" id="PF13558">
    <property type="entry name" value="SbcC_Walker_B"/>
    <property type="match status" value="1"/>
</dbReference>
<dbReference type="Pfam" id="PF13476">
    <property type="entry name" value="AAA_23"/>
    <property type="match status" value="1"/>
</dbReference>
<evidence type="ECO:0000256" key="2">
    <source>
        <dbReference type="ARBA" id="ARBA00011322"/>
    </source>
</evidence>
<dbReference type="EMBL" id="JQBM01000001">
    <property type="protein sequence ID" value="KRN47044.1"/>
    <property type="molecule type" value="Genomic_DNA"/>
</dbReference>
<dbReference type="GO" id="GO:0006302">
    <property type="term" value="P:double-strand break repair"/>
    <property type="evidence" value="ECO:0007669"/>
    <property type="project" value="InterPro"/>
</dbReference>
<keyword evidence="6" id="KW-0378">Hydrolase</keyword>
<feature type="coiled-coil region" evidence="4">
    <location>
        <begin position="457"/>
        <end position="491"/>
    </location>
</feature>
<keyword evidence="6" id="KW-0269">Exonuclease</keyword>
<keyword evidence="4" id="KW-0175">Coiled coil</keyword>
<sequence>MRPIKLKMNYFGPYAETEIDFRNFNESSLFLISGDTGAGKTTMFDAMTYALYGTTSGERQPEEMRSEFATGDQLTEVQFYFEHNGHYYEATRTPKQLVTPKRKTANGADLIEHKPTASFAEVDETLQTPIKTIGAKQRDVNSAVQQLLHLTDDQFRKIILLPQNQFRDFLAAGSDEKLTILRSLYGSEIFEAFTSDLKDQSRQARDATKQLVAQRDHVFDQKVLDKQPDYEGGFSDKLAMLTEILAEQSQKSDSLQIALADAQKKRDQMQAALNDAKLVQAQFERKATLEKQLTTLEEQKEVIAQKQADLMRLNWLAERQPWQQAVTQNEQLLERIYQQLTQTKQQLAKLEQQQVKIDAMVAEQAARADDIEKKQSRVRKIQTDLLPAAQQKHEAETNLSDLQQQIRENETKLADQKQAQAEIVARQNKIKQDQAALATVDDQLAQLHKLTAPLQALATLAQQQRKASATLTDAEQEQAALKTALSEAQTQVRQAQTVKQAQEHLRTQALVAQLQADLVEGEPCPVCGVVYEHQVAHSDTVGSDTNQTLREAMDAVDTAENELIAAQQLENTVTVKLEQATNQVTKETTELSELKQQQAAQLTTVKEQAAASGFDVFATADDLQKAYDALQATLADQQQAAKNLQKAAETIAVEVSDANQNVAKAEARQQNLTEQRVDVEARLAKFDTDLATVAEYTEELAQLEPLIKAYQQKQTELAAEQADVAGRLATSQDQEKSQHADLTEQLHVQTDLHQDLLSLMAEQTDYTSQTFATAMQAFQEHDGREELRAAVQDYENERRYVGQELAELTTKLGTHTAPDLMGLNELLTQAEHGLAEQQTHVQSQTLIVAQLKQQQQQVLDLNVQIEELQAESVDLIALTDAVDGSNEAKLRLEPYVLQSFLAAVLDYANENFIQQFSGNRYYFQLGDAVSGRSNQNGLEIDVMDQETDQRRSTSTLSGGESFIAALSIALSMAEVVQMRAGGAQIEALFIDEGFGSLDGQTLEQAMEALGNVEQMGRLVGVISHVESMKQQIPQQLQVKKMGNGQSAIHYQLA</sequence>
<evidence type="ECO:0000313" key="6">
    <source>
        <dbReference type="EMBL" id="KRN47044.1"/>
    </source>
</evidence>
<dbReference type="SUPFAM" id="SSF52540">
    <property type="entry name" value="P-loop containing nucleoside triphosphate hydrolases"/>
    <property type="match status" value="1"/>
</dbReference>
<accession>A0A0R2HC84</accession>
<comment type="similarity">
    <text evidence="1">Belongs to the SMC family. SbcC subfamily.</text>
</comment>
<feature type="coiled-coil region" evidence="4">
    <location>
        <begin position="784"/>
        <end position="811"/>
    </location>
</feature>
<proteinExistence type="inferred from homology"/>
<dbReference type="PANTHER" id="PTHR32114:SF2">
    <property type="entry name" value="ABC TRANSPORTER ABCH.3"/>
    <property type="match status" value="1"/>
</dbReference>
<dbReference type="OrthoDB" id="9795626at2"/>
<feature type="coiled-coil region" evidence="4">
    <location>
        <begin position="245"/>
        <end position="309"/>
    </location>
</feature>
<evidence type="ECO:0000256" key="4">
    <source>
        <dbReference type="SAM" id="Coils"/>
    </source>
</evidence>
<dbReference type="InterPro" id="IPR027417">
    <property type="entry name" value="P-loop_NTPase"/>
</dbReference>
<name>A0A0R2HC84_WEIVI</name>
<evidence type="ECO:0000256" key="1">
    <source>
        <dbReference type="ARBA" id="ARBA00006930"/>
    </source>
</evidence>
<dbReference type="AlphaFoldDB" id="A0A0R2HC84"/>
<dbReference type="Gene3D" id="3.40.50.300">
    <property type="entry name" value="P-loop containing nucleotide triphosphate hydrolases"/>
    <property type="match status" value="2"/>
</dbReference>
<keyword evidence="6" id="KW-0540">Nuclease</keyword>
<feature type="coiled-coil region" evidence="4">
    <location>
        <begin position="392"/>
        <end position="419"/>
    </location>
</feature>
<dbReference type="InterPro" id="IPR038729">
    <property type="entry name" value="Rad50/SbcC_AAA"/>
</dbReference>
<dbReference type="PATRIC" id="fig|1629.5.peg.317"/>
<feature type="coiled-coil region" evidence="4">
    <location>
        <begin position="333"/>
        <end position="360"/>
    </location>
</feature>
<dbReference type="PANTHER" id="PTHR32114">
    <property type="entry name" value="ABC TRANSPORTER ABCH.3"/>
    <property type="match status" value="1"/>
</dbReference>
<comment type="caution">
    <text evidence="6">The sequence shown here is derived from an EMBL/GenBank/DDBJ whole genome shotgun (WGS) entry which is preliminary data.</text>
</comment>
<organism evidence="6 7">
    <name type="scientific">Weissella viridescens</name>
    <name type="common">Lactobacillus viridescens</name>
    <dbReference type="NCBI Taxonomy" id="1629"/>
    <lineage>
        <taxon>Bacteria</taxon>
        <taxon>Bacillati</taxon>
        <taxon>Bacillota</taxon>
        <taxon>Bacilli</taxon>
        <taxon>Lactobacillales</taxon>
        <taxon>Lactobacillaceae</taxon>
        <taxon>Weissella</taxon>
    </lineage>
</organism>
<feature type="domain" description="Rad50/SbcC-type AAA" evidence="5">
    <location>
        <begin position="5"/>
        <end position="299"/>
    </location>
</feature>
<dbReference type="GO" id="GO:0016887">
    <property type="term" value="F:ATP hydrolysis activity"/>
    <property type="evidence" value="ECO:0007669"/>
    <property type="project" value="InterPro"/>
</dbReference>
<comment type="subunit">
    <text evidence="2">Heterodimer of SbcC and SbcD.</text>
</comment>
<dbReference type="RefSeq" id="WP_057744064.1">
    <property type="nucleotide sequence ID" value="NZ_BJLU01000003.1"/>
</dbReference>
<keyword evidence="7" id="KW-1185">Reference proteome</keyword>